<proteinExistence type="inferred from homology"/>
<dbReference type="Proteomes" id="UP000585437">
    <property type="component" value="Unassembled WGS sequence"/>
</dbReference>
<accession>A0A7X0MU82</accession>
<dbReference type="InterPro" id="IPR010359">
    <property type="entry name" value="IrrE_HExxH"/>
</dbReference>
<protein>
    <recommendedName>
        <fullName evidence="2">HTH cro/C1-type domain-containing protein</fullName>
    </recommendedName>
</protein>
<name>A0A7X0MU82_9HYPH</name>
<dbReference type="AlphaFoldDB" id="A0A7X0MU82"/>
<dbReference type="PROSITE" id="PS50943">
    <property type="entry name" value="HTH_CROC1"/>
    <property type="match status" value="1"/>
</dbReference>
<dbReference type="InterPro" id="IPR010982">
    <property type="entry name" value="Lambda_DNA-bd_dom_sf"/>
</dbReference>
<evidence type="ECO:0000313" key="3">
    <source>
        <dbReference type="EMBL" id="MBB6510035.1"/>
    </source>
</evidence>
<comment type="caution">
    <text evidence="3">The sequence shown here is derived from an EMBL/GenBank/DDBJ whole genome shotgun (WGS) entry which is preliminary data.</text>
</comment>
<dbReference type="Pfam" id="PF09856">
    <property type="entry name" value="ScfRs"/>
    <property type="match status" value="1"/>
</dbReference>
<organism evidence="3 4">
    <name type="scientific">Rhizobium soli</name>
    <dbReference type="NCBI Taxonomy" id="424798"/>
    <lineage>
        <taxon>Bacteria</taxon>
        <taxon>Pseudomonadati</taxon>
        <taxon>Pseudomonadota</taxon>
        <taxon>Alphaproteobacteria</taxon>
        <taxon>Hyphomicrobiales</taxon>
        <taxon>Rhizobiaceae</taxon>
        <taxon>Rhizobium/Agrobacterium group</taxon>
        <taxon>Rhizobium</taxon>
    </lineage>
</organism>
<dbReference type="Pfam" id="PF01381">
    <property type="entry name" value="HTH_3"/>
    <property type="match status" value="1"/>
</dbReference>
<feature type="domain" description="HTH cro/C1-type" evidence="2">
    <location>
        <begin position="1"/>
        <end position="41"/>
    </location>
</feature>
<sequence>MASDLDISPSYVALMERNQRPVTAEILLRLAKAYKIDFSEFTADSGQDLVAQLRLAARDAIFTDIDLNAVDIADIAHSFPGFAEALLRLYTAYKEEQFALADRRQHTTNDGRPFEGDSIAAVRSFLAARKNYFPVLDTLSEKLAGRVSQGGGLPAFLQNEHGFKVRRLPAEVMSGSLRRLDWHRKELLLNEALDHSSQNFQMAQQLAYLEFENEIASTVAEGNFESQNSERLAHRAIAAYCAGAILMPYAAFAKAVEARRYDIDSLARFFGTSFEQTAHRLTTLQKPGHERVPFFFIKVDVAGNVSKRLNSGAFPFARHGGGCPLWTVHQVFTSPRRVVTQWMELPDGQRFFSIARTVHSGGGSHGLPSVDRAIAIVCEARYADRLVYASEHPQTHKPTPIGIACQLCQRTECTSRAEPPIGRQVLPDNYRRTEAPFGFSDA</sequence>
<dbReference type="Pfam" id="PF06114">
    <property type="entry name" value="Peptidase_M78"/>
    <property type="match status" value="1"/>
</dbReference>
<keyword evidence="4" id="KW-1185">Reference proteome</keyword>
<evidence type="ECO:0000259" key="2">
    <source>
        <dbReference type="PROSITE" id="PS50943"/>
    </source>
</evidence>
<dbReference type="CDD" id="cd00093">
    <property type="entry name" value="HTH_XRE"/>
    <property type="match status" value="1"/>
</dbReference>
<dbReference type="InterPro" id="IPR001387">
    <property type="entry name" value="Cro/C1-type_HTH"/>
</dbReference>
<evidence type="ECO:0000313" key="4">
    <source>
        <dbReference type="Proteomes" id="UP000585437"/>
    </source>
</evidence>
<comment type="similarity">
    <text evidence="1">Belongs to the short-chain fatty acyl-CoA assimilation regulator (ScfR) family.</text>
</comment>
<dbReference type="EMBL" id="JACHBU010000006">
    <property type="protein sequence ID" value="MBB6510035.1"/>
    <property type="molecule type" value="Genomic_DNA"/>
</dbReference>
<evidence type="ECO:0000256" key="1">
    <source>
        <dbReference type="ARBA" id="ARBA00007227"/>
    </source>
</evidence>
<reference evidence="3 4" key="1">
    <citation type="submission" date="2020-08" db="EMBL/GenBank/DDBJ databases">
        <title>The Agave Microbiome: Exploring the role of microbial communities in plant adaptations to desert environments.</title>
        <authorList>
            <person name="Partida-Martinez L.P."/>
        </authorList>
    </citation>
    <scope>NUCLEOTIDE SEQUENCE [LARGE SCALE GENOMIC DNA]</scope>
    <source>
        <strain evidence="3 4">AS3.12</strain>
    </source>
</reference>
<dbReference type="InterPro" id="IPR026281">
    <property type="entry name" value="HTH_RamB"/>
</dbReference>
<dbReference type="GO" id="GO:0006355">
    <property type="term" value="P:regulation of DNA-templated transcription"/>
    <property type="evidence" value="ECO:0007669"/>
    <property type="project" value="InterPro"/>
</dbReference>
<dbReference type="Gene3D" id="1.10.260.40">
    <property type="entry name" value="lambda repressor-like DNA-binding domains"/>
    <property type="match status" value="1"/>
</dbReference>
<gene>
    <name evidence="3" type="ORF">F4695_003419</name>
</gene>
<dbReference type="PIRSF" id="PIRSF019251">
    <property type="entry name" value="Rv0465c"/>
    <property type="match status" value="1"/>
</dbReference>
<dbReference type="InterPro" id="IPR018653">
    <property type="entry name" value="ScfR_C"/>
</dbReference>
<dbReference type="SUPFAM" id="SSF47413">
    <property type="entry name" value="lambda repressor-like DNA-binding domains"/>
    <property type="match status" value="1"/>
</dbReference>
<dbReference type="GO" id="GO:0003677">
    <property type="term" value="F:DNA binding"/>
    <property type="evidence" value="ECO:0007669"/>
    <property type="project" value="InterPro"/>
</dbReference>